<proteinExistence type="predicted"/>
<gene>
    <name evidence="1" type="ORF">C4K03_2836</name>
</gene>
<name>A0A3G7U6Z9_9PSED</name>
<dbReference type="AlphaFoldDB" id="A0A3G7U6Z9"/>
<dbReference type="EMBL" id="CP027754">
    <property type="protein sequence ID" value="AZE54991.1"/>
    <property type="molecule type" value="Genomic_DNA"/>
</dbReference>
<protein>
    <submittedName>
        <fullName evidence="1">Periplasmic sugar-binding domain protein</fullName>
    </submittedName>
</protein>
<organism evidence="1 2">
    <name type="scientific">Pseudomonas synxantha</name>
    <dbReference type="NCBI Taxonomy" id="47883"/>
    <lineage>
        <taxon>Bacteria</taxon>
        <taxon>Pseudomonadati</taxon>
        <taxon>Pseudomonadota</taxon>
        <taxon>Gammaproteobacteria</taxon>
        <taxon>Pseudomonadales</taxon>
        <taxon>Pseudomonadaceae</taxon>
        <taxon>Pseudomonas</taxon>
    </lineage>
</organism>
<evidence type="ECO:0000313" key="1">
    <source>
        <dbReference type="EMBL" id="AZE54991.1"/>
    </source>
</evidence>
<dbReference type="RefSeq" id="WP_124377681.1">
    <property type="nucleotide sequence ID" value="NZ_CP027754.1"/>
</dbReference>
<reference evidence="1 2" key="1">
    <citation type="submission" date="2018-03" db="EMBL/GenBank/DDBJ databases">
        <title>Diversity of phytobeneficial traits revealed by whole-genome analysis of worldwide-isolated phenazine-producing Pseudomonas spp.</title>
        <authorList>
            <person name="Biessy A."/>
            <person name="Novinscak A."/>
            <person name="Blom J."/>
            <person name="Leger G."/>
            <person name="Thomashow L.S."/>
            <person name="Cazorla F.M."/>
            <person name="Josic D."/>
            <person name="Filion M."/>
        </authorList>
    </citation>
    <scope>NUCLEOTIDE SEQUENCE [LARGE SCALE GENOMIC DNA]</scope>
    <source>
        <strain evidence="1 2">30B</strain>
    </source>
</reference>
<dbReference type="Proteomes" id="UP000268696">
    <property type="component" value="Chromosome"/>
</dbReference>
<sequence>MCVIAKGVDIGAYGGRDRQQALFQLIDTPLAQQLSGPLAAVDSRALSAVGKPAAYRYLFNLHLLLH</sequence>
<evidence type="ECO:0000313" key="2">
    <source>
        <dbReference type="Proteomes" id="UP000268696"/>
    </source>
</evidence>
<accession>A0A3G7U6Z9</accession>